<evidence type="ECO:0000313" key="2">
    <source>
        <dbReference type="Proteomes" id="UP001062846"/>
    </source>
</evidence>
<dbReference type="EMBL" id="CM046392">
    <property type="protein sequence ID" value="KAI8555051.1"/>
    <property type="molecule type" value="Genomic_DNA"/>
</dbReference>
<comment type="caution">
    <text evidence="1">The sequence shown here is derived from an EMBL/GenBank/DDBJ whole genome shotgun (WGS) entry which is preliminary data.</text>
</comment>
<gene>
    <name evidence="1" type="ORF">RHMOL_Rhmol05G0144300</name>
</gene>
<reference evidence="1" key="1">
    <citation type="submission" date="2022-02" db="EMBL/GenBank/DDBJ databases">
        <title>Plant Genome Project.</title>
        <authorList>
            <person name="Zhang R.-G."/>
        </authorList>
    </citation>
    <scope>NUCLEOTIDE SEQUENCE</scope>
    <source>
        <strain evidence="1">AT1</strain>
    </source>
</reference>
<proteinExistence type="predicted"/>
<keyword evidence="2" id="KW-1185">Reference proteome</keyword>
<name>A0ACC0NQ76_RHOML</name>
<dbReference type="Proteomes" id="UP001062846">
    <property type="component" value="Chromosome 5"/>
</dbReference>
<evidence type="ECO:0000313" key="1">
    <source>
        <dbReference type="EMBL" id="KAI8555051.1"/>
    </source>
</evidence>
<organism evidence="1 2">
    <name type="scientific">Rhododendron molle</name>
    <name type="common">Chinese azalea</name>
    <name type="synonym">Azalea mollis</name>
    <dbReference type="NCBI Taxonomy" id="49168"/>
    <lineage>
        <taxon>Eukaryota</taxon>
        <taxon>Viridiplantae</taxon>
        <taxon>Streptophyta</taxon>
        <taxon>Embryophyta</taxon>
        <taxon>Tracheophyta</taxon>
        <taxon>Spermatophyta</taxon>
        <taxon>Magnoliopsida</taxon>
        <taxon>eudicotyledons</taxon>
        <taxon>Gunneridae</taxon>
        <taxon>Pentapetalae</taxon>
        <taxon>asterids</taxon>
        <taxon>Ericales</taxon>
        <taxon>Ericaceae</taxon>
        <taxon>Ericoideae</taxon>
        <taxon>Rhodoreae</taxon>
        <taxon>Rhododendron</taxon>
    </lineage>
</organism>
<accession>A0ACC0NQ76</accession>
<sequence>MSVQASANFETFFESSLAIEDALQSGILSKGESSNLPKSKPRAYSRNTNALFGGGTYSNTTTSGTNATSANTTNHIADINQQDILSSTYINPNSAIFNPTDHIIPVNQPRSVVPLPLKPGAEVSYIHLEEGQSSNGNAPSGRLQNGAFVFNASISGLFHQSIPAMQLNSASSIDSPYFNITDTDPSPSLLDWFQSDMPLLEVDMQAVGWAMAGNMDYATPTINEWVGFELDGFPQQPKYLPFDRAWYDGWMAGHEAAILNPLDGISLYMLFHQGIMFPLLARLLTQFVMLVITPVLTLLMRNSLIPMFLIPVTGIAVSWSWTLSHHPIFGTSMRLSTFKLVAEVWAVNRSLAKGGLWDFPFITDPEPIMEVATVKDLGFWDSLLFYFVREVGNTAHTRQAELFIDAETGELLLGFEVFVDDTWSSSDEEPTKAEIKRKLNQPKVKTD</sequence>
<protein>
    <submittedName>
        <fullName evidence="1">Uncharacterized protein</fullName>
    </submittedName>
</protein>